<accession>A0A6L8KFK2</accession>
<dbReference type="Gene3D" id="2.40.420.20">
    <property type="match status" value="1"/>
</dbReference>
<protein>
    <submittedName>
        <fullName evidence="1">Uncharacterized protein</fullName>
    </submittedName>
</protein>
<keyword evidence="2" id="KW-1185">Reference proteome</keyword>
<organism evidence="1 2">
    <name type="scientific">Duganella flavida</name>
    <dbReference type="NCBI Taxonomy" id="2692175"/>
    <lineage>
        <taxon>Bacteria</taxon>
        <taxon>Pseudomonadati</taxon>
        <taxon>Pseudomonadota</taxon>
        <taxon>Betaproteobacteria</taxon>
        <taxon>Burkholderiales</taxon>
        <taxon>Oxalobacteraceae</taxon>
        <taxon>Telluria group</taxon>
        <taxon>Duganella</taxon>
    </lineage>
</organism>
<dbReference type="RefSeq" id="WP_161006734.1">
    <property type="nucleotide sequence ID" value="NZ_WWCN01000006.1"/>
</dbReference>
<dbReference type="AlphaFoldDB" id="A0A6L8KFK2"/>
<evidence type="ECO:0000313" key="1">
    <source>
        <dbReference type="EMBL" id="MYM23241.1"/>
    </source>
</evidence>
<gene>
    <name evidence="1" type="ORF">GTP46_11350</name>
</gene>
<evidence type="ECO:0000313" key="2">
    <source>
        <dbReference type="Proteomes" id="UP000479335"/>
    </source>
</evidence>
<comment type="caution">
    <text evidence="1">The sequence shown here is derived from an EMBL/GenBank/DDBJ whole genome shotgun (WGS) entry which is preliminary data.</text>
</comment>
<name>A0A6L8KFK2_9BURK</name>
<proteinExistence type="predicted"/>
<dbReference type="Proteomes" id="UP000479335">
    <property type="component" value="Unassembled WGS sequence"/>
</dbReference>
<dbReference type="EMBL" id="WWCN01000006">
    <property type="protein sequence ID" value="MYM23241.1"/>
    <property type="molecule type" value="Genomic_DNA"/>
</dbReference>
<sequence length="345" mass="37159">MHRKSIIKAALLLSPTIIALSLLSGYWLSKAELQGEAERETPVRSLVSIEVKDGVTVLKVDLISQERSGILAEKLKLAHGRDTQLSIYGTVLDVQPLVDLSGKYRSAKEDVNAAQVEQGALRAEFSRLQILNADENNISLKVVEAARAADAAAQAKMKLAQAALDSSSTSIRQQYGEKLGDLVMRAGIDGLAPFLAGRETLFLVVLQDHDTSPPSSLLVDGGPLPLLAQFVSRVPQVDPTTQAQAYLYRAVGHMPSAMRVTGHALAEKYNGVIVPASAVVWYGGQPWAYKKIGPTHFERLALTTGTPVEGGYFTADGFRTDEQVVTKGAQLLLSEEGRSLLSSKE</sequence>
<reference evidence="1 2" key="1">
    <citation type="submission" date="2019-12" db="EMBL/GenBank/DDBJ databases">
        <title>Novel species isolated from a subtropical stream in China.</title>
        <authorList>
            <person name="Lu H."/>
        </authorList>
    </citation>
    <scope>NUCLEOTIDE SEQUENCE [LARGE SCALE GENOMIC DNA]</scope>
    <source>
        <strain evidence="1 2">FT135W</strain>
    </source>
</reference>